<evidence type="ECO:0000256" key="1">
    <source>
        <dbReference type="SAM" id="MobiDB-lite"/>
    </source>
</evidence>
<feature type="compositionally biased region" description="Low complexity" evidence="1">
    <location>
        <begin position="10"/>
        <end position="24"/>
    </location>
</feature>
<keyword evidence="3" id="KW-1185">Reference proteome</keyword>
<evidence type="ECO:0000313" key="3">
    <source>
        <dbReference type="Proteomes" id="UP000550707"/>
    </source>
</evidence>
<proteinExistence type="predicted"/>
<comment type="caution">
    <text evidence="2">The sequence shown here is derived from an EMBL/GenBank/DDBJ whole genome shotgun (WGS) entry which is preliminary data.</text>
</comment>
<accession>A0A7J8ERP4</accession>
<sequence>MATGWGWISKGGASSSPQSPGQEQYGHRPAWLPLSKSSECPQSVPTQSQCSPPSLCRSPGAWLWLFQPLSQLRWGPPGSVTRGAAPAQAAAVRGLPAPLRLRSPTGSSPCPRLCGLQAAFLLLFSVNLSVV</sequence>
<reference evidence="2 3" key="1">
    <citation type="journal article" date="2020" name="Nature">
        <title>Six reference-quality genomes reveal evolution of bat adaptations.</title>
        <authorList>
            <person name="Jebb D."/>
            <person name="Huang Z."/>
            <person name="Pippel M."/>
            <person name="Hughes G.M."/>
            <person name="Lavrichenko K."/>
            <person name="Devanna P."/>
            <person name="Winkler S."/>
            <person name="Jermiin L.S."/>
            <person name="Skirmuntt E.C."/>
            <person name="Katzourakis A."/>
            <person name="Burkitt-Gray L."/>
            <person name="Ray D.A."/>
            <person name="Sullivan K.A.M."/>
            <person name="Roscito J.G."/>
            <person name="Kirilenko B.M."/>
            <person name="Davalos L.M."/>
            <person name="Corthals A.P."/>
            <person name="Power M.L."/>
            <person name="Jones G."/>
            <person name="Ransome R.D."/>
            <person name="Dechmann D.K.N."/>
            <person name="Locatelli A.G."/>
            <person name="Puechmaille S.J."/>
            <person name="Fedrigo O."/>
            <person name="Jarvis E.D."/>
            <person name="Hiller M."/>
            <person name="Vernes S.C."/>
            <person name="Myers E.W."/>
            <person name="Teeling E.C."/>
        </authorList>
    </citation>
    <scope>NUCLEOTIDE SEQUENCE [LARGE SCALE GENOMIC DNA]</scope>
    <source>
        <strain evidence="2">MMolMol1</strain>
        <tissue evidence="2">Muscle</tissue>
    </source>
</reference>
<protein>
    <submittedName>
        <fullName evidence="2">Uncharacterized protein</fullName>
    </submittedName>
</protein>
<gene>
    <name evidence="2" type="ORF">HJG59_008734</name>
</gene>
<name>A0A7J8ERP4_MOLMO</name>
<organism evidence="2 3">
    <name type="scientific">Molossus molossus</name>
    <name type="common">Pallas' mastiff bat</name>
    <name type="synonym">Vespertilio molossus</name>
    <dbReference type="NCBI Taxonomy" id="27622"/>
    <lineage>
        <taxon>Eukaryota</taxon>
        <taxon>Metazoa</taxon>
        <taxon>Chordata</taxon>
        <taxon>Craniata</taxon>
        <taxon>Vertebrata</taxon>
        <taxon>Euteleostomi</taxon>
        <taxon>Mammalia</taxon>
        <taxon>Eutheria</taxon>
        <taxon>Laurasiatheria</taxon>
        <taxon>Chiroptera</taxon>
        <taxon>Yangochiroptera</taxon>
        <taxon>Molossidae</taxon>
        <taxon>Molossus</taxon>
    </lineage>
</organism>
<evidence type="ECO:0000313" key="2">
    <source>
        <dbReference type="EMBL" id="KAF6438043.1"/>
    </source>
</evidence>
<dbReference type="AlphaFoldDB" id="A0A7J8ERP4"/>
<dbReference type="Proteomes" id="UP000550707">
    <property type="component" value="Unassembled WGS sequence"/>
</dbReference>
<dbReference type="EMBL" id="JACASF010000013">
    <property type="protein sequence ID" value="KAF6438043.1"/>
    <property type="molecule type" value="Genomic_DNA"/>
</dbReference>
<feature type="region of interest" description="Disordered" evidence="1">
    <location>
        <begin position="1"/>
        <end position="29"/>
    </location>
</feature>
<dbReference type="InParanoid" id="A0A7J8ERP4"/>